<organism evidence="4 5">
    <name type="scientific">Arachis hypogaea</name>
    <name type="common">Peanut</name>
    <dbReference type="NCBI Taxonomy" id="3818"/>
    <lineage>
        <taxon>Eukaryota</taxon>
        <taxon>Viridiplantae</taxon>
        <taxon>Streptophyta</taxon>
        <taxon>Embryophyta</taxon>
        <taxon>Tracheophyta</taxon>
        <taxon>Spermatophyta</taxon>
        <taxon>Magnoliopsida</taxon>
        <taxon>eudicotyledons</taxon>
        <taxon>Gunneridae</taxon>
        <taxon>Pentapetalae</taxon>
        <taxon>rosids</taxon>
        <taxon>fabids</taxon>
        <taxon>Fabales</taxon>
        <taxon>Fabaceae</taxon>
        <taxon>Papilionoideae</taxon>
        <taxon>50 kb inversion clade</taxon>
        <taxon>dalbergioids sensu lato</taxon>
        <taxon>Dalbergieae</taxon>
        <taxon>Pterocarpus clade</taxon>
        <taxon>Arachis</taxon>
    </lineage>
</organism>
<evidence type="ECO:0000313" key="5">
    <source>
        <dbReference type="Proteomes" id="UP000464620"/>
    </source>
</evidence>
<feature type="compositionally biased region" description="Low complexity" evidence="1">
    <location>
        <begin position="302"/>
        <end position="312"/>
    </location>
</feature>
<feature type="compositionally biased region" description="Acidic residues" evidence="1">
    <location>
        <begin position="382"/>
        <end position="397"/>
    </location>
</feature>
<feature type="compositionally biased region" description="Polar residues" evidence="1">
    <location>
        <begin position="313"/>
        <end position="325"/>
    </location>
</feature>
<reference evidence="4 5" key="1">
    <citation type="submission" date="2020-01" db="EMBL/GenBank/DDBJ databases">
        <title>Genome sequence of Arachis hypogaea, cultivar Shitouqi.</title>
        <authorList>
            <person name="Zhuang W."/>
            <person name="Chen H."/>
            <person name="Varshney R."/>
            <person name="Wang D."/>
            <person name="Ming R."/>
        </authorList>
    </citation>
    <scope>NUCLEOTIDE SEQUENCE [LARGE SCALE GENOMIC DNA]</scope>
    <source>
        <tissue evidence="4">Young leaf</tissue>
    </source>
</reference>
<dbReference type="EMBL" id="CP031001">
    <property type="protein sequence ID" value="QHN76958.1"/>
    <property type="molecule type" value="Genomic_DNA"/>
</dbReference>
<dbReference type="PANTHER" id="PTHR46033">
    <property type="entry name" value="PROTEIN MAIN-LIKE 2"/>
    <property type="match status" value="1"/>
</dbReference>
<evidence type="ECO:0000313" key="4">
    <source>
        <dbReference type="EMBL" id="QHN76958.1"/>
    </source>
</evidence>
<feature type="compositionally biased region" description="Polar residues" evidence="1">
    <location>
        <begin position="408"/>
        <end position="418"/>
    </location>
</feature>
<proteinExistence type="predicted"/>
<dbReference type="GO" id="GO:0010073">
    <property type="term" value="P:meristem maintenance"/>
    <property type="evidence" value="ECO:0007669"/>
    <property type="project" value="InterPro"/>
</dbReference>
<accession>A0A6B9V9J2</accession>
<feature type="chain" id="PRO_5025345899" description="Aminotransferase-like plant mobile domain-containing protein" evidence="2">
    <location>
        <begin position="19"/>
        <end position="418"/>
    </location>
</feature>
<dbReference type="PANTHER" id="PTHR46033:SF8">
    <property type="entry name" value="PROTEIN MAINTENANCE OF MERISTEMS-LIKE"/>
    <property type="match status" value="1"/>
</dbReference>
<dbReference type="InterPro" id="IPR019557">
    <property type="entry name" value="AminoTfrase-like_pln_mobile"/>
</dbReference>
<evidence type="ECO:0000256" key="1">
    <source>
        <dbReference type="SAM" id="MobiDB-lite"/>
    </source>
</evidence>
<dbReference type="AlphaFoldDB" id="A0A6B9V9J2"/>
<sequence>MIFGLLIDVMLVSRFTDSSTNDLENEFMTQFGIVPTAADHKGSGVKLAWLRTLKRRMQLDTTLGRQIYEVDGPLALLCIWTWERLPFLAPVRSHPSFPLACSWMFWRSQFHRYQKWIISHIRRLLDDIPTDGHRLMWSVVVPLISFECIEWHLSDRVIRQFGLAQEVPREATRLAESHNVVLIGPKNKDWRVENSGYITRWINRLSSILVGNPTLHYQASDRYMQWYTEAYGAHLRLTGYVPQPIIHLYQLPTSFPHQYPYTQPNPKPGPSFFSQLSPDSHSLHMPPYQGYYQPFMSLHLQVQQSQPQPSTVNEQAPQHSQQSPQIAPGRSSVDSRLRRRNPSPCSGSRRSVDSIQSVIRGIGHSNAVSFPQVQAPMTAADNDGEDDSEDDSDAAAEDIDRVEGARSFHTTDVQSKGL</sequence>
<dbReference type="Pfam" id="PF10536">
    <property type="entry name" value="PMD"/>
    <property type="match status" value="1"/>
</dbReference>
<feature type="region of interest" description="Disordered" evidence="1">
    <location>
        <begin position="366"/>
        <end position="418"/>
    </location>
</feature>
<feature type="region of interest" description="Disordered" evidence="1">
    <location>
        <begin position="302"/>
        <end position="353"/>
    </location>
</feature>
<dbReference type="Proteomes" id="UP000464620">
    <property type="component" value="Chromosome B09"/>
</dbReference>
<feature type="region of interest" description="Disordered" evidence="1">
    <location>
        <begin position="259"/>
        <end position="279"/>
    </location>
</feature>
<dbReference type="InterPro" id="IPR044824">
    <property type="entry name" value="MAIN-like"/>
</dbReference>
<keyword evidence="2" id="KW-0732">Signal</keyword>
<feature type="domain" description="Aminotransferase-like plant mobile" evidence="3">
    <location>
        <begin position="66"/>
        <end position="227"/>
    </location>
</feature>
<feature type="signal peptide" evidence="2">
    <location>
        <begin position="1"/>
        <end position="18"/>
    </location>
</feature>
<name>A0A6B9V9J2_ARAHY</name>
<gene>
    <name evidence="4" type="ORF">DS421_19g648490</name>
</gene>
<evidence type="ECO:0000259" key="3">
    <source>
        <dbReference type="Pfam" id="PF10536"/>
    </source>
</evidence>
<evidence type="ECO:0000256" key="2">
    <source>
        <dbReference type="SAM" id="SignalP"/>
    </source>
</evidence>
<protein>
    <recommendedName>
        <fullName evidence="3">Aminotransferase-like plant mobile domain-containing protein</fullName>
    </recommendedName>
</protein>
<feature type="compositionally biased region" description="Polar residues" evidence="1">
    <location>
        <begin position="343"/>
        <end position="353"/>
    </location>
</feature>